<feature type="non-terminal residue" evidence="1">
    <location>
        <position position="1"/>
    </location>
</feature>
<evidence type="ECO:0000313" key="1">
    <source>
        <dbReference type="EMBL" id="CDW41577.1"/>
    </source>
</evidence>
<name>A0A0K2UUI0_LEPSM</name>
<protein>
    <submittedName>
        <fullName evidence="1">Uncharacterized protein</fullName>
    </submittedName>
</protein>
<sequence>YSVAIHSKYIHKKLFISTKSQLEVTYNGYFFAINI</sequence>
<reference evidence="1" key="1">
    <citation type="submission" date="2014-05" db="EMBL/GenBank/DDBJ databases">
        <authorList>
            <person name="Chronopoulou M."/>
        </authorList>
    </citation>
    <scope>NUCLEOTIDE SEQUENCE</scope>
    <source>
        <tissue evidence="1">Whole organism</tissue>
    </source>
</reference>
<accession>A0A0K2UUI0</accession>
<dbReference type="AlphaFoldDB" id="A0A0K2UUI0"/>
<organism evidence="1">
    <name type="scientific">Lepeophtheirus salmonis</name>
    <name type="common">Salmon louse</name>
    <name type="synonym">Caligus salmonis</name>
    <dbReference type="NCBI Taxonomy" id="72036"/>
    <lineage>
        <taxon>Eukaryota</taxon>
        <taxon>Metazoa</taxon>
        <taxon>Ecdysozoa</taxon>
        <taxon>Arthropoda</taxon>
        <taxon>Crustacea</taxon>
        <taxon>Multicrustacea</taxon>
        <taxon>Hexanauplia</taxon>
        <taxon>Copepoda</taxon>
        <taxon>Siphonostomatoida</taxon>
        <taxon>Caligidae</taxon>
        <taxon>Lepeophtheirus</taxon>
    </lineage>
</organism>
<dbReference type="EMBL" id="HACA01024216">
    <property type="protein sequence ID" value="CDW41577.1"/>
    <property type="molecule type" value="Transcribed_RNA"/>
</dbReference>
<proteinExistence type="predicted"/>